<feature type="region of interest" description="Disordered" evidence="1">
    <location>
        <begin position="1"/>
        <end position="21"/>
    </location>
</feature>
<dbReference type="EMBL" id="QPJM01000032">
    <property type="protein sequence ID" value="RCW77966.1"/>
    <property type="molecule type" value="Genomic_DNA"/>
</dbReference>
<reference evidence="3 4" key="1">
    <citation type="submission" date="2018-07" db="EMBL/GenBank/DDBJ databases">
        <title>Genomic Encyclopedia of Type Strains, Phase III (KMG-III): the genomes of soil and plant-associated and newly described type strains.</title>
        <authorList>
            <person name="Whitman W."/>
        </authorList>
    </citation>
    <scope>NUCLEOTIDE SEQUENCE [LARGE SCALE GENOMIC DNA]</scope>
    <source>
        <strain evidence="3 4">31-25a</strain>
    </source>
</reference>
<keyword evidence="2" id="KW-0472">Membrane</keyword>
<evidence type="ECO:0000313" key="3">
    <source>
        <dbReference type="EMBL" id="RCW77966.1"/>
    </source>
</evidence>
<dbReference type="AlphaFoldDB" id="A0A368YF47"/>
<evidence type="ECO:0000256" key="1">
    <source>
        <dbReference type="SAM" id="MobiDB-lite"/>
    </source>
</evidence>
<keyword evidence="2" id="KW-1133">Transmembrane helix</keyword>
<feature type="compositionally biased region" description="Polar residues" evidence="1">
    <location>
        <begin position="1"/>
        <end position="19"/>
    </location>
</feature>
<evidence type="ECO:0000313" key="4">
    <source>
        <dbReference type="Proteomes" id="UP000253324"/>
    </source>
</evidence>
<proteinExistence type="predicted"/>
<protein>
    <submittedName>
        <fullName evidence="3">Uncharacterized protein</fullName>
    </submittedName>
</protein>
<comment type="caution">
    <text evidence="3">The sequence shown here is derived from an EMBL/GenBank/DDBJ whole genome shotgun (WGS) entry which is preliminary data.</text>
</comment>
<evidence type="ECO:0000256" key="2">
    <source>
        <dbReference type="SAM" id="Phobius"/>
    </source>
</evidence>
<keyword evidence="2" id="KW-0812">Transmembrane</keyword>
<dbReference type="Proteomes" id="UP000253324">
    <property type="component" value="Unassembled WGS sequence"/>
</dbReference>
<keyword evidence="4" id="KW-1185">Reference proteome</keyword>
<name>A0A368YF47_9HYPH</name>
<organism evidence="3 4">
    <name type="scientific">Phyllobacterium bourgognense</name>
    <dbReference type="NCBI Taxonomy" id="314236"/>
    <lineage>
        <taxon>Bacteria</taxon>
        <taxon>Pseudomonadati</taxon>
        <taxon>Pseudomonadota</taxon>
        <taxon>Alphaproteobacteria</taxon>
        <taxon>Hyphomicrobiales</taxon>
        <taxon>Phyllobacteriaceae</taxon>
        <taxon>Phyllobacterium</taxon>
    </lineage>
</organism>
<accession>A0A368YF47</accession>
<sequence>MRRNNGFRTIQTNESGTSDMRNRDIEPLELRDFLIMAVLLAAVLFVLWGTVLTIGNTRHTFEVQPVVAR</sequence>
<gene>
    <name evidence="3" type="ORF">C7476_1321</name>
</gene>
<feature type="transmembrane region" description="Helical" evidence="2">
    <location>
        <begin position="33"/>
        <end position="55"/>
    </location>
</feature>